<protein>
    <submittedName>
        <fullName evidence="1">Uncharacterized protein</fullName>
    </submittedName>
</protein>
<sequence>MSGGNYLNMGQTRQSVEGHSRIALFEHQCMNEKPNVRHVLQASKYNASLTKDNHPILFQLMTTA</sequence>
<gene>
    <name evidence="1" type="primary">ORF221500</name>
</gene>
<reference evidence="1" key="1">
    <citation type="submission" date="2014-12" db="EMBL/GenBank/DDBJ databases">
        <title>Insight into the proteome of Arion vulgaris.</title>
        <authorList>
            <person name="Aradska J."/>
            <person name="Bulat T."/>
            <person name="Smidak R."/>
            <person name="Sarate P."/>
            <person name="Gangsoo J."/>
            <person name="Sialana F."/>
            <person name="Bilban M."/>
            <person name="Lubec G."/>
        </authorList>
    </citation>
    <scope>NUCLEOTIDE SEQUENCE</scope>
    <source>
        <tissue evidence="1">Skin</tissue>
    </source>
</reference>
<name>A0A0B7C256_9EUPU</name>
<proteinExistence type="predicted"/>
<accession>A0A0B7C256</accession>
<organism evidence="1">
    <name type="scientific">Arion vulgaris</name>
    <dbReference type="NCBI Taxonomy" id="1028688"/>
    <lineage>
        <taxon>Eukaryota</taxon>
        <taxon>Metazoa</taxon>
        <taxon>Spiralia</taxon>
        <taxon>Lophotrochozoa</taxon>
        <taxon>Mollusca</taxon>
        <taxon>Gastropoda</taxon>
        <taxon>Heterobranchia</taxon>
        <taxon>Euthyneura</taxon>
        <taxon>Panpulmonata</taxon>
        <taxon>Eupulmonata</taxon>
        <taxon>Stylommatophora</taxon>
        <taxon>Helicina</taxon>
        <taxon>Arionoidea</taxon>
        <taxon>Arionidae</taxon>
        <taxon>Arion</taxon>
    </lineage>
</organism>
<dbReference type="AlphaFoldDB" id="A0A0B7C256"/>
<dbReference type="EMBL" id="HACG01052663">
    <property type="protein sequence ID" value="CEK99534.1"/>
    <property type="molecule type" value="Transcribed_RNA"/>
</dbReference>
<feature type="non-terminal residue" evidence="1">
    <location>
        <position position="64"/>
    </location>
</feature>
<evidence type="ECO:0000313" key="1">
    <source>
        <dbReference type="EMBL" id="CEK99534.1"/>
    </source>
</evidence>